<feature type="transmembrane region" description="Helical" evidence="1">
    <location>
        <begin position="313"/>
        <end position="332"/>
    </location>
</feature>
<sequence length="344" mass="40338">MPGYIGSLYTFKTPESPIRKLTYNSIKKEAPEFQYQDILGIKPLDKARQAFAQNTQAFTEQIPYYQIKAGYNLAILILYEIGFSAPMSVLILSIISYFISGLLIFYLLKIIFPGNYFIAVILTIGIILLPPMIYMSRVPTPDMFIFQFLMLFMAALLKNWNKWIIFLILFGITFTRPDYIPFTLSYLSVIGIYTYFKNKKVDVSIIVQGILLLGLYFSIIKYCNYPGWKNIFYDSFIYRRPFISRQSADFSVRQYLEIIFIKIIYFKRVTVISTGLLGLIFYFSKDSWVRICSLFIFANIYIKFLFFPNSAGLRFFFGFIMLLFLMFLYALSKKYNGFKLRKIA</sequence>
<keyword evidence="3" id="KW-1185">Reference proteome</keyword>
<feature type="transmembrane region" description="Helical" evidence="1">
    <location>
        <begin position="203"/>
        <end position="220"/>
    </location>
</feature>
<organism evidence="2 3">
    <name type="scientific">Chryseobacterium geocarposphaerae</name>
    <dbReference type="NCBI Taxonomy" id="1416776"/>
    <lineage>
        <taxon>Bacteria</taxon>
        <taxon>Pseudomonadati</taxon>
        <taxon>Bacteroidota</taxon>
        <taxon>Flavobacteriia</taxon>
        <taxon>Flavobacteriales</taxon>
        <taxon>Weeksellaceae</taxon>
        <taxon>Chryseobacterium group</taxon>
        <taxon>Chryseobacterium</taxon>
    </lineage>
</organism>
<evidence type="ECO:0000313" key="3">
    <source>
        <dbReference type="Proteomes" id="UP001184853"/>
    </source>
</evidence>
<keyword evidence="1" id="KW-1133">Transmembrane helix</keyword>
<feature type="transmembrane region" description="Helical" evidence="1">
    <location>
        <begin position="89"/>
        <end position="108"/>
    </location>
</feature>
<reference evidence="2 3" key="1">
    <citation type="submission" date="2023-07" db="EMBL/GenBank/DDBJ databases">
        <title>Sorghum-associated microbial communities from plants grown in Nebraska, USA.</title>
        <authorList>
            <person name="Schachtman D."/>
        </authorList>
    </citation>
    <scope>NUCLEOTIDE SEQUENCE [LARGE SCALE GENOMIC DNA]</scope>
    <source>
        <strain evidence="2 3">DS1709</strain>
    </source>
</reference>
<evidence type="ECO:0000256" key="1">
    <source>
        <dbReference type="SAM" id="Phobius"/>
    </source>
</evidence>
<dbReference type="Proteomes" id="UP001184853">
    <property type="component" value="Unassembled WGS sequence"/>
</dbReference>
<feature type="transmembrane region" description="Helical" evidence="1">
    <location>
        <begin position="179"/>
        <end position="196"/>
    </location>
</feature>
<feature type="transmembrane region" description="Helical" evidence="1">
    <location>
        <begin position="259"/>
        <end position="281"/>
    </location>
</feature>
<keyword evidence="1" id="KW-0472">Membrane</keyword>
<proteinExistence type="predicted"/>
<feature type="transmembrane region" description="Helical" evidence="1">
    <location>
        <begin position="114"/>
        <end position="136"/>
    </location>
</feature>
<accession>A0ABU1LHL6</accession>
<gene>
    <name evidence="2" type="ORF">J2781_003179</name>
</gene>
<evidence type="ECO:0000313" key="2">
    <source>
        <dbReference type="EMBL" id="MDR6406222.1"/>
    </source>
</evidence>
<evidence type="ECO:0008006" key="4">
    <source>
        <dbReference type="Google" id="ProtNLM"/>
    </source>
</evidence>
<keyword evidence="1" id="KW-0812">Transmembrane</keyword>
<dbReference type="EMBL" id="JAVDQS010000010">
    <property type="protein sequence ID" value="MDR6406222.1"/>
    <property type="molecule type" value="Genomic_DNA"/>
</dbReference>
<protein>
    <recommendedName>
        <fullName evidence="4">Glycosyltransferase RgtA/B/C/D-like domain-containing protein</fullName>
    </recommendedName>
</protein>
<dbReference type="RefSeq" id="WP_147297039.1">
    <property type="nucleotide sequence ID" value="NZ_JAVDQS010000010.1"/>
</dbReference>
<feature type="transmembrane region" description="Helical" evidence="1">
    <location>
        <begin position="148"/>
        <end position="173"/>
    </location>
</feature>
<comment type="caution">
    <text evidence="2">The sequence shown here is derived from an EMBL/GenBank/DDBJ whole genome shotgun (WGS) entry which is preliminary data.</text>
</comment>
<name>A0ABU1LHL6_9FLAO</name>